<dbReference type="GO" id="GO:0007435">
    <property type="term" value="P:salivary gland morphogenesis"/>
    <property type="evidence" value="ECO:0007669"/>
    <property type="project" value="UniProtKB-ARBA"/>
</dbReference>
<dbReference type="Pfam" id="PF07714">
    <property type="entry name" value="PK_Tyr_Ser-Thr"/>
    <property type="match status" value="1"/>
</dbReference>
<feature type="domain" description="WIF" evidence="19">
    <location>
        <begin position="81"/>
        <end position="212"/>
    </location>
</feature>
<dbReference type="PROSITE" id="PS50814">
    <property type="entry name" value="WIF"/>
    <property type="match status" value="1"/>
</dbReference>
<feature type="transmembrane region" description="Helical" evidence="17">
    <location>
        <begin position="316"/>
        <end position="340"/>
    </location>
</feature>
<dbReference type="PANTHER" id="PTHR24416:SF349">
    <property type="entry name" value="TYROSINE-PROTEIN KINASE RYK"/>
    <property type="match status" value="1"/>
</dbReference>
<dbReference type="Gene3D" id="2.60.40.2170">
    <property type="entry name" value="Wnt, WIF domain"/>
    <property type="match status" value="1"/>
</dbReference>
<accession>A0A1B0BES8</accession>
<evidence type="ECO:0000313" key="20">
    <source>
        <dbReference type="EnsemblMetazoa" id="GPPI027704-PA"/>
    </source>
</evidence>
<protein>
    <recommendedName>
        <fullName evidence="2">receptor protein-tyrosine kinase</fullName>
        <ecNumber evidence="2">2.7.10.1</ecNumber>
    </recommendedName>
</protein>
<dbReference type="GO" id="GO:0007411">
    <property type="term" value="P:axon guidance"/>
    <property type="evidence" value="ECO:0007669"/>
    <property type="project" value="UniProtKB-ARBA"/>
</dbReference>
<dbReference type="STRING" id="67801.A0A1B0BES8"/>
<evidence type="ECO:0000256" key="10">
    <source>
        <dbReference type="ARBA" id="ARBA00022777"/>
    </source>
</evidence>
<keyword evidence="5" id="KW-0597">Phosphoprotein</keyword>
<evidence type="ECO:0000256" key="16">
    <source>
        <dbReference type="ARBA" id="ARBA00023180"/>
    </source>
</evidence>
<evidence type="ECO:0000256" key="2">
    <source>
        <dbReference type="ARBA" id="ARBA00011902"/>
    </source>
</evidence>
<organism evidence="20 21">
    <name type="scientific">Glossina palpalis gambiensis</name>
    <dbReference type="NCBI Taxonomy" id="67801"/>
    <lineage>
        <taxon>Eukaryota</taxon>
        <taxon>Metazoa</taxon>
        <taxon>Ecdysozoa</taxon>
        <taxon>Arthropoda</taxon>
        <taxon>Hexapoda</taxon>
        <taxon>Insecta</taxon>
        <taxon>Pterygota</taxon>
        <taxon>Neoptera</taxon>
        <taxon>Endopterygota</taxon>
        <taxon>Diptera</taxon>
        <taxon>Brachycera</taxon>
        <taxon>Muscomorpha</taxon>
        <taxon>Hippoboscoidea</taxon>
        <taxon>Glossinidae</taxon>
        <taxon>Glossina</taxon>
    </lineage>
</organism>
<evidence type="ECO:0000256" key="14">
    <source>
        <dbReference type="ARBA" id="ARBA00023137"/>
    </source>
</evidence>
<dbReference type="InterPro" id="IPR001245">
    <property type="entry name" value="Ser-Thr/Tyr_kinase_cat_dom"/>
</dbReference>
<keyword evidence="3" id="KW-0217">Developmental protein</keyword>
<keyword evidence="9" id="KW-0547">Nucleotide-binding</keyword>
<comment type="subcellular location">
    <subcellularLocation>
        <location evidence="1">Cell membrane</location>
        <topology evidence="1">Single-pass membrane protein</topology>
    </subcellularLocation>
</comment>
<sequence>MNDILRSTVSRKWSRLTFTALASPPRAVPKITSYSSFHKNLLKIPLLSNCLLLLEQYFPNIITRTTITITITLAIIVNAATFNNANVIVCFAGVSAELYYVREGQVNDYALNFAVPVPANINEISFTWQSLAHNPLPYSLNIITSDPSVLPRPTLNISRIGEIPLEPQTFAVGMKCSGTRDAEVEVTIAVEIILDHQTNNITDLVFRRKKICLAGMQEDGHNVVAIGGAYGNENAGIGSDIVASVGGNVGVGSSGGFVDTMHNSAAVDNGNEHNAANEEHSVEGGNESDETPARTLNEFDDPMLKETIAPPPTGGLITLVIGVILALVLVTTLILIAYCAKGPTKRPNHGVHLIKTASFQRLPTISSTAHNSIYACPSSITPTYATLTRPFREYEQEPEEFNRRLSELNVQKCRVRLSCLVQEGAYGRIYRGTYSDCQEVLVKTVAQHANQMQVTLLLQEGMMLYEASHPNVLSVLGVCIEDYSTPFVLYSAGNNTRNLKLFLQEPSYARSITTIQTVLMSSQLAMAMEHLHNHGVIHKDIAARNCVIDEQLRVKLCDSSLSRDLFPLDYHCLGDGENRPIKWMSLEAIQKKHYNEGSDVWSFGVLMWEMCTLAKMPYSEIDPYEMEHYLKDGYRLAQPFNCPDELFTIMAYCWASMPAERPTFTQLQICLSEFHTQITRYV</sequence>
<dbReference type="PROSITE" id="PS00109">
    <property type="entry name" value="PROTEIN_KINASE_TYR"/>
    <property type="match status" value="1"/>
</dbReference>
<dbReference type="EMBL" id="JXJN01013007">
    <property type="status" value="NOT_ANNOTATED_CDS"/>
    <property type="molecule type" value="Genomic_DNA"/>
</dbReference>
<dbReference type="SUPFAM" id="SSF56112">
    <property type="entry name" value="Protein kinase-like (PK-like)"/>
    <property type="match status" value="1"/>
</dbReference>
<dbReference type="GO" id="GO:0051897">
    <property type="term" value="P:positive regulation of phosphatidylinositol 3-kinase/protein kinase B signal transduction"/>
    <property type="evidence" value="ECO:0007669"/>
    <property type="project" value="TreeGrafter"/>
</dbReference>
<evidence type="ECO:0000256" key="4">
    <source>
        <dbReference type="ARBA" id="ARBA00022475"/>
    </source>
</evidence>
<dbReference type="FunFam" id="1.10.510.10:FF:000165">
    <property type="entry name" value="Tyrosine-protein kinase RYK"/>
    <property type="match status" value="1"/>
</dbReference>
<dbReference type="InterPro" id="IPR008266">
    <property type="entry name" value="Tyr_kinase_AS"/>
</dbReference>
<keyword evidence="13 17" id="KW-0472">Membrane</keyword>
<keyword evidence="14" id="KW-0829">Tyrosine-protein kinase</keyword>
<evidence type="ECO:0000256" key="13">
    <source>
        <dbReference type="ARBA" id="ARBA00023136"/>
    </source>
</evidence>
<dbReference type="InterPro" id="IPR000719">
    <property type="entry name" value="Prot_kinase_dom"/>
</dbReference>
<dbReference type="CDD" id="cd05043">
    <property type="entry name" value="PTK_Ryk"/>
    <property type="match status" value="1"/>
</dbReference>
<dbReference type="FunFam" id="2.60.40.2170:FF:000005">
    <property type="entry name" value="tyrosine-protein kinase Drl"/>
    <property type="match status" value="1"/>
</dbReference>
<evidence type="ECO:0000256" key="9">
    <source>
        <dbReference type="ARBA" id="ARBA00022741"/>
    </source>
</evidence>
<name>A0A1B0BES8_9MUSC</name>
<dbReference type="InterPro" id="IPR038677">
    <property type="entry name" value="WIF_sf"/>
</dbReference>
<keyword evidence="7 17" id="KW-0812">Transmembrane</keyword>
<keyword evidence="15" id="KW-0675">Receptor</keyword>
<keyword evidence="12 17" id="KW-1133">Transmembrane helix</keyword>
<evidence type="ECO:0000256" key="1">
    <source>
        <dbReference type="ARBA" id="ARBA00004162"/>
    </source>
</evidence>
<dbReference type="VEuPathDB" id="VectorBase:GPPI027704"/>
<dbReference type="PROSITE" id="PS50011">
    <property type="entry name" value="PROTEIN_KINASE_DOM"/>
    <property type="match status" value="1"/>
</dbReference>
<reference evidence="20" key="2">
    <citation type="submission" date="2020-05" db="UniProtKB">
        <authorList>
            <consortium name="EnsemblMetazoa"/>
        </authorList>
    </citation>
    <scope>IDENTIFICATION</scope>
    <source>
        <strain evidence="20">IAEA</strain>
    </source>
</reference>
<keyword evidence="21" id="KW-1185">Reference proteome</keyword>
<dbReference type="GO" id="GO:0005524">
    <property type="term" value="F:ATP binding"/>
    <property type="evidence" value="ECO:0007669"/>
    <property type="project" value="UniProtKB-KW"/>
</dbReference>
<keyword evidence="16" id="KW-0325">Glycoprotein</keyword>
<dbReference type="PRINTS" id="PR00109">
    <property type="entry name" value="TYRKINASE"/>
</dbReference>
<keyword evidence="10" id="KW-0418">Kinase</keyword>
<keyword evidence="11" id="KW-0067">ATP-binding</keyword>
<dbReference type="InterPro" id="IPR050122">
    <property type="entry name" value="RTK"/>
</dbReference>
<dbReference type="GO" id="GO:0046982">
    <property type="term" value="F:protein heterodimerization activity"/>
    <property type="evidence" value="ECO:0007669"/>
    <property type="project" value="UniProtKB-ARBA"/>
</dbReference>
<keyword evidence="8" id="KW-0732">Signal</keyword>
<evidence type="ECO:0000259" key="18">
    <source>
        <dbReference type="PROSITE" id="PS50011"/>
    </source>
</evidence>
<reference evidence="21" key="1">
    <citation type="submission" date="2015-01" db="EMBL/GenBank/DDBJ databases">
        <authorList>
            <person name="Aksoy S."/>
            <person name="Warren W."/>
            <person name="Wilson R.K."/>
        </authorList>
    </citation>
    <scope>NUCLEOTIDE SEQUENCE [LARGE SCALE GENOMIC DNA]</scope>
    <source>
        <strain evidence="21">IAEA</strain>
    </source>
</reference>
<evidence type="ECO:0000256" key="12">
    <source>
        <dbReference type="ARBA" id="ARBA00022989"/>
    </source>
</evidence>
<dbReference type="AlphaFoldDB" id="A0A1B0BES8"/>
<keyword evidence="4" id="KW-1003">Cell membrane</keyword>
<evidence type="ECO:0000256" key="15">
    <source>
        <dbReference type="ARBA" id="ARBA00023170"/>
    </source>
</evidence>
<dbReference type="GO" id="GO:0005886">
    <property type="term" value="C:plasma membrane"/>
    <property type="evidence" value="ECO:0007669"/>
    <property type="project" value="UniProtKB-SubCell"/>
</dbReference>
<dbReference type="Gene3D" id="3.30.200.20">
    <property type="entry name" value="Phosphorylase Kinase, domain 1"/>
    <property type="match status" value="1"/>
</dbReference>
<evidence type="ECO:0000256" key="17">
    <source>
        <dbReference type="SAM" id="Phobius"/>
    </source>
</evidence>
<dbReference type="Gene3D" id="1.10.510.10">
    <property type="entry name" value="Transferase(Phosphotransferase) domain 1"/>
    <property type="match status" value="1"/>
</dbReference>
<evidence type="ECO:0000256" key="6">
    <source>
        <dbReference type="ARBA" id="ARBA00022679"/>
    </source>
</evidence>
<dbReference type="EC" id="2.7.10.1" evidence="2"/>
<evidence type="ECO:0000313" key="21">
    <source>
        <dbReference type="Proteomes" id="UP000092460"/>
    </source>
</evidence>
<dbReference type="EnsemblMetazoa" id="GPPI027704-RA">
    <property type="protein sequence ID" value="GPPI027704-PA"/>
    <property type="gene ID" value="GPPI027704"/>
</dbReference>
<dbReference type="InterPro" id="IPR011009">
    <property type="entry name" value="Kinase-like_dom_sf"/>
</dbReference>
<keyword evidence="6" id="KW-0808">Transferase</keyword>
<proteinExistence type="predicted"/>
<dbReference type="Proteomes" id="UP000092460">
    <property type="component" value="Unassembled WGS sequence"/>
</dbReference>
<dbReference type="PANTHER" id="PTHR24416">
    <property type="entry name" value="TYROSINE-PROTEIN KINASE RECEPTOR"/>
    <property type="match status" value="1"/>
</dbReference>
<feature type="domain" description="Protein kinase" evidence="18">
    <location>
        <begin position="415"/>
        <end position="678"/>
    </location>
</feature>
<dbReference type="GO" id="GO:0043235">
    <property type="term" value="C:receptor complex"/>
    <property type="evidence" value="ECO:0007669"/>
    <property type="project" value="TreeGrafter"/>
</dbReference>
<evidence type="ECO:0000256" key="8">
    <source>
        <dbReference type="ARBA" id="ARBA00022729"/>
    </source>
</evidence>
<dbReference type="FunFam" id="3.30.200.20:FF:000502">
    <property type="entry name" value="Tyrosine-protein kinase Drl"/>
    <property type="match status" value="1"/>
</dbReference>
<dbReference type="SMART" id="SM00469">
    <property type="entry name" value="WIF"/>
    <property type="match status" value="1"/>
</dbReference>
<dbReference type="Pfam" id="PF02019">
    <property type="entry name" value="WIF"/>
    <property type="match status" value="1"/>
</dbReference>
<evidence type="ECO:0000256" key="7">
    <source>
        <dbReference type="ARBA" id="ARBA00022692"/>
    </source>
</evidence>
<dbReference type="InterPro" id="IPR003306">
    <property type="entry name" value="WIF"/>
</dbReference>
<dbReference type="GO" id="GO:0010976">
    <property type="term" value="P:positive regulation of neuron projection development"/>
    <property type="evidence" value="ECO:0007669"/>
    <property type="project" value="TreeGrafter"/>
</dbReference>
<evidence type="ECO:0000256" key="3">
    <source>
        <dbReference type="ARBA" id="ARBA00022473"/>
    </source>
</evidence>
<dbReference type="GO" id="GO:0007169">
    <property type="term" value="P:cell surface receptor protein tyrosine kinase signaling pathway"/>
    <property type="evidence" value="ECO:0007669"/>
    <property type="project" value="TreeGrafter"/>
</dbReference>
<evidence type="ECO:0000256" key="11">
    <source>
        <dbReference type="ARBA" id="ARBA00022840"/>
    </source>
</evidence>
<evidence type="ECO:0000256" key="5">
    <source>
        <dbReference type="ARBA" id="ARBA00022553"/>
    </source>
</evidence>
<dbReference type="GO" id="GO:0004714">
    <property type="term" value="F:transmembrane receptor protein tyrosine kinase activity"/>
    <property type="evidence" value="ECO:0007669"/>
    <property type="project" value="UniProtKB-EC"/>
</dbReference>
<evidence type="ECO:0000259" key="19">
    <source>
        <dbReference type="PROSITE" id="PS50814"/>
    </source>
</evidence>